<dbReference type="Proteomes" id="UP000663866">
    <property type="component" value="Unassembled WGS sequence"/>
</dbReference>
<proteinExistence type="predicted"/>
<dbReference type="EMBL" id="CAJOBG010047343">
    <property type="protein sequence ID" value="CAF4458897.1"/>
    <property type="molecule type" value="Genomic_DNA"/>
</dbReference>
<protein>
    <submittedName>
        <fullName evidence="1">Uncharacterized protein</fullName>
    </submittedName>
</protein>
<comment type="caution">
    <text evidence="1">The sequence shown here is derived from an EMBL/GenBank/DDBJ whole genome shotgun (WGS) entry which is preliminary data.</text>
</comment>
<evidence type="ECO:0000313" key="2">
    <source>
        <dbReference type="Proteomes" id="UP000663866"/>
    </source>
</evidence>
<organism evidence="1 2">
    <name type="scientific">Rotaria magnacalcarata</name>
    <dbReference type="NCBI Taxonomy" id="392030"/>
    <lineage>
        <taxon>Eukaryota</taxon>
        <taxon>Metazoa</taxon>
        <taxon>Spiralia</taxon>
        <taxon>Gnathifera</taxon>
        <taxon>Rotifera</taxon>
        <taxon>Eurotatoria</taxon>
        <taxon>Bdelloidea</taxon>
        <taxon>Philodinida</taxon>
        <taxon>Philodinidae</taxon>
        <taxon>Rotaria</taxon>
    </lineage>
</organism>
<reference evidence="1" key="1">
    <citation type="submission" date="2021-02" db="EMBL/GenBank/DDBJ databases">
        <authorList>
            <person name="Nowell W R."/>
        </authorList>
    </citation>
    <scope>NUCLEOTIDE SEQUENCE</scope>
</reference>
<accession>A0A820T1K8</accession>
<gene>
    <name evidence="1" type="ORF">OVN521_LOCUS38321</name>
</gene>
<name>A0A820T1K8_9BILA</name>
<sequence length="154" mass="17911">MYYNGQIVFFVATSRCRLINCELWDIETVNEFDYVLSRVYEQTQSFGSPRIAVSFINGKRLLNLQQRMGEQQFISVGNTNDYSLIYKPAPDIPPANTCLIIDISKATRRVSLEEKFRLEQRSNHYICKMKINSCYNNTRCGRHGQCKNLVTTFT</sequence>
<feature type="non-terminal residue" evidence="1">
    <location>
        <position position="154"/>
    </location>
</feature>
<keyword evidence="2" id="KW-1185">Reference proteome</keyword>
<dbReference type="AlphaFoldDB" id="A0A820T1K8"/>
<evidence type="ECO:0000313" key="1">
    <source>
        <dbReference type="EMBL" id="CAF4458897.1"/>
    </source>
</evidence>